<dbReference type="SUPFAM" id="SSF81301">
    <property type="entry name" value="Nucleotidyltransferase"/>
    <property type="match status" value="1"/>
</dbReference>
<evidence type="ECO:0000259" key="16">
    <source>
        <dbReference type="SMART" id="SM00483"/>
    </source>
</evidence>
<dbReference type="EC" id="2.7.7.7" evidence="3"/>
<dbReference type="InterPro" id="IPR002008">
    <property type="entry name" value="DNA_pol_X_beta-like"/>
</dbReference>
<dbReference type="AlphaFoldDB" id="A0A0E9NFZ0"/>
<dbReference type="GO" id="GO:0009450">
    <property type="term" value="P:gamma-aminobutyric acid catabolic process"/>
    <property type="evidence" value="ECO:0007669"/>
    <property type="project" value="TreeGrafter"/>
</dbReference>
<comment type="catalytic activity">
    <reaction evidence="12">
        <text>DNA(n) + a 2'-deoxyribonucleoside 5'-triphosphate = DNA(n+1) + diphosphate</text>
        <dbReference type="Rhea" id="RHEA:22508"/>
        <dbReference type="Rhea" id="RHEA-COMP:17339"/>
        <dbReference type="Rhea" id="RHEA-COMP:17340"/>
        <dbReference type="ChEBI" id="CHEBI:33019"/>
        <dbReference type="ChEBI" id="CHEBI:61560"/>
        <dbReference type="ChEBI" id="CHEBI:173112"/>
        <dbReference type="EC" id="2.7.7.7"/>
    </reaction>
</comment>
<evidence type="ECO:0000256" key="8">
    <source>
        <dbReference type="ARBA" id="ARBA00022932"/>
    </source>
</evidence>
<dbReference type="SMART" id="SM00483">
    <property type="entry name" value="POLXc"/>
    <property type="match status" value="1"/>
</dbReference>
<dbReference type="Pfam" id="PF14792">
    <property type="entry name" value="DNA_pol_B_palm"/>
    <property type="match status" value="1"/>
</dbReference>
<dbReference type="FunFam" id="1.10.150.20:FF:000010">
    <property type="entry name" value="DNA polymerase lambda"/>
    <property type="match status" value="1"/>
</dbReference>
<dbReference type="PRINTS" id="PR00870">
    <property type="entry name" value="DNAPOLXBETA"/>
</dbReference>
<dbReference type="GO" id="GO:0003677">
    <property type="term" value="F:DNA binding"/>
    <property type="evidence" value="ECO:0007669"/>
    <property type="project" value="InterPro"/>
</dbReference>
<dbReference type="GO" id="GO:0005634">
    <property type="term" value="C:nucleus"/>
    <property type="evidence" value="ECO:0007669"/>
    <property type="project" value="UniProtKB-SubCell"/>
</dbReference>
<comment type="similarity">
    <text evidence="14">Belongs to the aldehyde dehydrogenase family.</text>
</comment>
<evidence type="ECO:0000256" key="15">
    <source>
        <dbReference type="SAM" id="MobiDB-lite"/>
    </source>
</evidence>
<dbReference type="Pfam" id="PF14716">
    <property type="entry name" value="HHH_8"/>
    <property type="match status" value="1"/>
</dbReference>
<evidence type="ECO:0000313" key="18">
    <source>
        <dbReference type="Proteomes" id="UP000033140"/>
    </source>
</evidence>
<dbReference type="InterPro" id="IPR050740">
    <property type="entry name" value="Aldehyde_DH_Superfamily"/>
</dbReference>
<name>A0A0E9NFZ0_SAICN</name>
<evidence type="ECO:0000256" key="7">
    <source>
        <dbReference type="ARBA" id="ARBA00022763"/>
    </source>
</evidence>
<dbReference type="Gene3D" id="1.10.150.110">
    <property type="entry name" value="DNA polymerase beta, N-terminal domain-like"/>
    <property type="match status" value="1"/>
</dbReference>
<dbReference type="InterPro" id="IPR016163">
    <property type="entry name" value="Ald_DH_C"/>
</dbReference>
<keyword evidence="9 14" id="KW-0560">Oxidoreductase</keyword>
<dbReference type="FunFam" id="3.30.210.10:FF:000005">
    <property type="entry name" value="DNA polymerase IV"/>
    <property type="match status" value="1"/>
</dbReference>
<dbReference type="PANTHER" id="PTHR43353">
    <property type="entry name" value="SUCCINATE-SEMIALDEHYDE DEHYDROGENASE, MITOCHONDRIAL"/>
    <property type="match status" value="1"/>
</dbReference>
<evidence type="ECO:0000313" key="17">
    <source>
        <dbReference type="EMBL" id="GAO48754.1"/>
    </source>
</evidence>
<dbReference type="InterPro" id="IPR002054">
    <property type="entry name" value="DNA-dir_DNA_pol_X"/>
</dbReference>
<keyword evidence="6" id="KW-0479">Metal-binding</keyword>
<dbReference type="InterPro" id="IPR043519">
    <property type="entry name" value="NT_sf"/>
</dbReference>
<dbReference type="InterPro" id="IPR015590">
    <property type="entry name" value="Aldehyde_DH_dom"/>
</dbReference>
<keyword evidence="11" id="KW-0539">Nucleus</keyword>
<keyword evidence="18" id="KW-1185">Reference proteome</keyword>
<feature type="domain" description="DNA-directed DNA polymerase X" evidence="16">
    <location>
        <begin position="252"/>
        <end position="608"/>
    </location>
</feature>
<feature type="region of interest" description="Disordered" evidence="15">
    <location>
        <begin position="1"/>
        <end position="31"/>
    </location>
</feature>
<dbReference type="Pfam" id="PF00171">
    <property type="entry name" value="Aldedh"/>
    <property type="match status" value="1"/>
</dbReference>
<dbReference type="InterPro" id="IPR037160">
    <property type="entry name" value="DNA_Pol_thumb_sf"/>
</dbReference>
<dbReference type="GO" id="GO:0046872">
    <property type="term" value="F:metal ion binding"/>
    <property type="evidence" value="ECO:0007669"/>
    <property type="project" value="UniProtKB-KW"/>
</dbReference>
<dbReference type="SUPFAM" id="SSF53720">
    <property type="entry name" value="ALDH-like"/>
    <property type="match status" value="1"/>
</dbReference>
<accession>A0A0E9NFZ0</accession>
<dbReference type="EMBL" id="BACD03000017">
    <property type="protein sequence ID" value="GAO48754.1"/>
    <property type="molecule type" value="Genomic_DNA"/>
</dbReference>
<keyword evidence="4" id="KW-0808">Transferase</keyword>
<keyword evidence="10" id="KW-0234">DNA repair</keyword>
<feature type="active site" evidence="13">
    <location>
        <position position="916"/>
    </location>
</feature>
<gene>
    <name evidence="17" type="ORF">G7K_2923-t1</name>
</gene>
<evidence type="ECO:0000256" key="3">
    <source>
        <dbReference type="ARBA" id="ARBA00012417"/>
    </source>
</evidence>
<dbReference type="CDD" id="cd00141">
    <property type="entry name" value="NT_POLXc"/>
    <property type="match status" value="1"/>
</dbReference>
<evidence type="ECO:0000256" key="13">
    <source>
        <dbReference type="PROSITE-ProRule" id="PRU10007"/>
    </source>
</evidence>
<dbReference type="InterPro" id="IPR018944">
    <property type="entry name" value="DNA_pol_lambd_fingers_domain"/>
</dbReference>
<organism evidence="17 18">
    <name type="scientific">Saitoella complicata (strain BCRC 22490 / CBS 7301 / JCM 7358 / NBRC 10748 / NRRL Y-17804)</name>
    <dbReference type="NCBI Taxonomy" id="698492"/>
    <lineage>
        <taxon>Eukaryota</taxon>
        <taxon>Fungi</taxon>
        <taxon>Dikarya</taxon>
        <taxon>Ascomycota</taxon>
        <taxon>Taphrinomycotina</taxon>
        <taxon>Taphrinomycotina incertae sedis</taxon>
        <taxon>Saitoella</taxon>
    </lineage>
</organism>
<evidence type="ECO:0000256" key="6">
    <source>
        <dbReference type="ARBA" id="ARBA00022723"/>
    </source>
</evidence>
<sequence length="1183" mass="130575">MDHHLDHARPVASPPLTCSPQTPSTSSTQHLQPRLRTPIYLLPTHIPSATLSSLRQSLTANPSRILVSSPFEAKIIVTALTSEKRIKRDIMWGTRRGDFIEEGVVVVGVAWIERGGWEVRGDEIVGVYRRDEGEIDDEGARPSKRQCVESDHESDIEEQDKRRREVLLRARADAERNIGDAKPSRWSTVRIGPSSHIRPLPRASSHEPVPILPPSLPTLSTDETYPEQPPARPLPEWISNKYACERQTPLVCPNQPFADALSTIKLARELSGDRVGVRAYASAIAAVKTFPWAFEQGGERELGKVPGVGKKVTMLLREWLQTGRLTEVEALEKDEEFTTCRLFWNIWGVGPSTAKHLYQQGFRTLEDVKLQYWGRLTREQQIGLKYFDDIGMRIPRDEVAELGRIIQTMAVQITDGGNGVHSVICGGYRRGKEMSGDVDIIMTHRTQWQHLVQRLTEALEKTGWVTHVLSISKSMSERGGHPPELHAEKGIWQSGWGGADSLDKSLLVFRSPTTPPGSEAKILHRRVDIIISPPSAFGTAIVGWTGGTTFERDLRRLLKERKGWRFDSGGVVDRATGHVVDFGEWETAEEAERAVFRGIPDLTPANRTQARVPPPAILLYVGHALGKSSKQISRLRKQPLSNVTFAVRWQRLRTRTMVTSTTKTPVVMNWINNTPTPSHDDQTFTLNDPYTSQPLSHISASSTPDIEAALSSSSAAFAQWRSTPAHERRRIMLKAATLMLERRDQFLDAFRETQVGEGFNAFNFHLAHEMLLEIAALATALPGTIPALPSNGDESTMTMVQYEPFGTVLAIAPWNAATILSARAIAYPLIAGNCVLLKASEYSPRTHALWGPLFADAGLPAGVLNILNFSPQTTATLTPKLLEDPRVRMLNFTGSTRVGKILARICAEGLKPSILELGGKAPAIVRADAEFDKAARDVLWGGWVHQGQVCMSTERVIVDDNVMEEFVGALKKAAEGVKAGPMSDPSTNVKGLISVEAADRFEELVNDAVSKGAKVIIPETGFKRDRNIVTPVVLSNTDETMAIHTQETFAPCLLLLPSPSDATSISIANSTPYGLTASIFTRDTHAALRMSKKLECGAVHVNSPTIEDHPAVVHGGWKESGWGRFGGVEGVRGHLQLRSVSVREGGGHFKLLACLLNPFRQTWRIANYSLILPTKPNRKYICP</sequence>
<evidence type="ECO:0000256" key="1">
    <source>
        <dbReference type="ARBA" id="ARBA00004123"/>
    </source>
</evidence>
<comment type="subcellular location">
    <subcellularLocation>
        <location evidence="1">Nucleus</location>
    </subcellularLocation>
</comment>
<reference evidence="17 18" key="3">
    <citation type="journal article" date="2015" name="Genome Announc.">
        <title>Draft Genome Sequence of the Archiascomycetous Yeast Saitoella complicata.</title>
        <authorList>
            <person name="Yamauchi K."/>
            <person name="Kondo S."/>
            <person name="Hamamoto M."/>
            <person name="Takahashi Y."/>
            <person name="Ogura Y."/>
            <person name="Hayashi T."/>
            <person name="Nishida H."/>
        </authorList>
    </citation>
    <scope>NUCLEOTIDE SEQUENCE [LARGE SCALE GENOMIC DNA]</scope>
    <source>
        <strain evidence="17 18">NRRL Y-17804</strain>
    </source>
</reference>
<feature type="region of interest" description="Disordered" evidence="15">
    <location>
        <begin position="135"/>
        <end position="160"/>
    </location>
</feature>
<feature type="compositionally biased region" description="Low complexity" evidence="15">
    <location>
        <begin position="14"/>
        <end position="31"/>
    </location>
</feature>
<dbReference type="STRING" id="698492.A0A0E9NFZ0"/>
<dbReference type="PROSITE" id="PS00687">
    <property type="entry name" value="ALDEHYDE_DEHYDR_GLU"/>
    <property type="match status" value="1"/>
</dbReference>
<dbReference type="PRINTS" id="PR00869">
    <property type="entry name" value="DNAPOLX"/>
</dbReference>
<dbReference type="InterPro" id="IPR028207">
    <property type="entry name" value="DNA_pol_B_palm_palm"/>
</dbReference>
<dbReference type="InterPro" id="IPR022312">
    <property type="entry name" value="DNA_pol_X"/>
</dbReference>
<comment type="similarity">
    <text evidence="2">Belongs to the DNA polymerase type-X family.</text>
</comment>
<evidence type="ECO:0000256" key="10">
    <source>
        <dbReference type="ARBA" id="ARBA00023204"/>
    </source>
</evidence>
<dbReference type="Pfam" id="PF14791">
    <property type="entry name" value="DNA_pol_B_thumb"/>
    <property type="match status" value="1"/>
</dbReference>
<dbReference type="Proteomes" id="UP000033140">
    <property type="component" value="Unassembled WGS sequence"/>
</dbReference>
<evidence type="ECO:0000256" key="12">
    <source>
        <dbReference type="ARBA" id="ARBA00049244"/>
    </source>
</evidence>
<reference evidence="17 18" key="2">
    <citation type="journal article" date="2014" name="J. Gen. Appl. Microbiol.">
        <title>The early diverging ascomycetous budding yeast Saitoella complicata has three histone deacetylases belonging to the Clr6, Hos2, and Rpd3 lineages.</title>
        <authorList>
            <person name="Nishida H."/>
            <person name="Matsumoto T."/>
            <person name="Kondo S."/>
            <person name="Hamamoto M."/>
            <person name="Yoshikawa H."/>
        </authorList>
    </citation>
    <scope>NUCLEOTIDE SEQUENCE [LARGE SCALE GENOMIC DNA]</scope>
    <source>
        <strain evidence="17 18">NRRL Y-17804</strain>
    </source>
</reference>
<protein>
    <recommendedName>
        <fullName evidence="3">DNA-directed DNA polymerase</fullName>
        <ecNumber evidence="3">2.7.7.7</ecNumber>
    </recommendedName>
</protein>
<evidence type="ECO:0000256" key="4">
    <source>
        <dbReference type="ARBA" id="ARBA00022679"/>
    </source>
</evidence>
<keyword evidence="8" id="KW-0239">DNA-directed DNA polymerase</keyword>
<dbReference type="InterPro" id="IPR027421">
    <property type="entry name" value="DNA_pol_lamdba_lyase_dom_sf"/>
</dbReference>
<comment type="caution">
    <text evidence="17">The sequence shown here is derived from an EMBL/GenBank/DDBJ whole genome shotgun (WGS) entry which is preliminary data.</text>
</comment>
<dbReference type="InterPro" id="IPR016162">
    <property type="entry name" value="Ald_DH_N"/>
</dbReference>
<dbReference type="Gene3D" id="3.30.210.10">
    <property type="entry name" value="DNA polymerase, thumb domain"/>
    <property type="match status" value="1"/>
</dbReference>
<dbReference type="InterPro" id="IPR029398">
    <property type="entry name" value="PolB_thumb"/>
</dbReference>
<keyword evidence="7" id="KW-0227">DNA damage</keyword>
<dbReference type="SUPFAM" id="SSF81585">
    <property type="entry name" value="PsbU/PolX domain-like"/>
    <property type="match status" value="1"/>
</dbReference>
<evidence type="ECO:0000256" key="14">
    <source>
        <dbReference type="RuleBase" id="RU003345"/>
    </source>
</evidence>
<keyword evidence="5" id="KW-0548">Nucleotidyltransferase</keyword>
<dbReference type="Gene3D" id="3.40.605.10">
    <property type="entry name" value="Aldehyde Dehydrogenase, Chain A, domain 1"/>
    <property type="match status" value="1"/>
</dbReference>
<dbReference type="GO" id="GO:0006281">
    <property type="term" value="P:DNA repair"/>
    <property type="evidence" value="ECO:0007669"/>
    <property type="project" value="UniProtKB-KW"/>
</dbReference>
<dbReference type="Gene3D" id="1.10.150.20">
    <property type="entry name" value="5' to 3' exonuclease, C-terminal subdomain"/>
    <property type="match status" value="1"/>
</dbReference>
<dbReference type="Gene3D" id="3.30.460.10">
    <property type="entry name" value="Beta Polymerase, domain 2"/>
    <property type="match status" value="1"/>
</dbReference>
<dbReference type="InterPro" id="IPR029510">
    <property type="entry name" value="Ald_DH_CS_GLU"/>
</dbReference>
<dbReference type="GO" id="GO:0004777">
    <property type="term" value="F:succinate-semialdehyde dehydrogenase (NAD+) activity"/>
    <property type="evidence" value="ECO:0007669"/>
    <property type="project" value="TreeGrafter"/>
</dbReference>
<dbReference type="InterPro" id="IPR010996">
    <property type="entry name" value="HHH_MUS81"/>
</dbReference>
<dbReference type="SUPFAM" id="SSF47802">
    <property type="entry name" value="DNA polymerase beta, N-terminal domain-like"/>
    <property type="match status" value="1"/>
</dbReference>
<dbReference type="Gene3D" id="3.40.309.10">
    <property type="entry name" value="Aldehyde Dehydrogenase, Chain A, domain 2"/>
    <property type="match status" value="1"/>
</dbReference>
<dbReference type="Pfam" id="PF10391">
    <property type="entry name" value="DNA_pol_lambd_f"/>
    <property type="match status" value="1"/>
</dbReference>
<evidence type="ECO:0000256" key="9">
    <source>
        <dbReference type="ARBA" id="ARBA00023002"/>
    </source>
</evidence>
<evidence type="ECO:0000256" key="11">
    <source>
        <dbReference type="ARBA" id="ARBA00023242"/>
    </source>
</evidence>
<dbReference type="GO" id="GO:0003887">
    <property type="term" value="F:DNA-directed DNA polymerase activity"/>
    <property type="evidence" value="ECO:0007669"/>
    <property type="project" value="UniProtKB-KW"/>
</dbReference>
<evidence type="ECO:0000256" key="5">
    <source>
        <dbReference type="ARBA" id="ARBA00022695"/>
    </source>
</evidence>
<reference evidence="17 18" key="1">
    <citation type="journal article" date="2011" name="J. Gen. Appl. Microbiol.">
        <title>Draft genome sequencing of the enigmatic yeast Saitoella complicata.</title>
        <authorList>
            <person name="Nishida H."/>
            <person name="Hamamoto M."/>
            <person name="Sugiyama J."/>
        </authorList>
    </citation>
    <scope>NUCLEOTIDE SEQUENCE [LARGE SCALE GENOMIC DNA]</scope>
    <source>
        <strain evidence="17 18">NRRL Y-17804</strain>
    </source>
</reference>
<dbReference type="PANTHER" id="PTHR43353:SF6">
    <property type="entry name" value="CYTOPLASMIC ALDEHYDE DEHYDROGENASE (EUROFUNG)"/>
    <property type="match status" value="1"/>
</dbReference>
<evidence type="ECO:0000256" key="2">
    <source>
        <dbReference type="ARBA" id="ARBA00008323"/>
    </source>
</evidence>
<proteinExistence type="inferred from homology"/>
<dbReference type="InterPro" id="IPR016161">
    <property type="entry name" value="Ald_DH/histidinol_DH"/>
</dbReference>